<dbReference type="HOGENOM" id="CLU_139698_5_5_10"/>
<evidence type="ECO:0000313" key="3">
    <source>
        <dbReference type="Proteomes" id="UP000033035"/>
    </source>
</evidence>
<dbReference type="PATRIC" id="fig|1203610.3.peg.2561"/>
<dbReference type="Gene3D" id="3.30.70.20">
    <property type="match status" value="1"/>
</dbReference>
<dbReference type="STRING" id="1203610.HMPREF1536_02494"/>
<sequence length="73" mass="8059">MFGRKRKEVISLQVFAYECSGCGHCVKRCRRDVLKMVNNGSCSYATVINPDNCVGCGNCVNVCNTHAIELITE</sequence>
<evidence type="ECO:0000313" key="2">
    <source>
        <dbReference type="EMBL" id="KKB55041.1"/>
    </source>
</evidence>
<feature type="domain" description="4Fe-4S ferredoxin-type" evidence="1">
    <location>
        <begin position="44"/>
        <end position="73"/>
    </location>
</feature>
<protein>
    <recommendedName>
        <fullName evidence="1">4Fe-4S ferredoxin-type domain-containing protein</fullName>
    </recommendedName>
</protein>
<comment type="caution">
    <text evidence="2">The sequence shown here is derived from an EMBL/GenBank/DDBJ whole genome shotgun (WGS) entry which is preliminary data.</text>
</comment>
<feature type="domain" description="4Fe-4S ferredoxin-type" evidence="1">
    <location>
        <begin position="10"/>
        <end position="39"/>
    </location>
</feature>
<dbReference type="PROSITE" id="PS51379">
    <property type="entry name" value="4FE4S_FER_2"/>
    <property type="match status" value="2"/>
</dbReference>
<name>A0A0F5JB07_9BACT</name>
<dbReference type="Pfam" id="PF12838">
    <property type="entry name" value="Fer4_7"/>
    <property type="match status" value="1"/>
</dbReference>
<dbReference type="AlphaFoldDB" id="A0A0F5JB07"/>
<dbReference type="RefSeq" id="WP_081693417.1">
    <property type="nucleotide sequence ID" value="NZ_KE386764.1"/>
</dbReference>
<dbReference type="EMBL" id="AQHW01000015">
    <property type="protein sequence ID" value="KKB55041.1"/>
    <property type="molecule type" value="Genomic_DNA"/>
</dbReference>
<dbReference type="Proteomes" id="UP000033035">
    <property type="component" value="Unassembled WGS sequence"/>
</dbReference>
<proteinExistence type="predicted"/>
<keyword evidence="3" id="KW-1185">Reference proteome</keyword>
<evidence type="ECO:0000259" key="1">
    <source>
        <dbReference type="PROSITE" id="PS51379"/>
    </source>
</evidence>
<gene>
    <name evidence="2" type="ORF">HMPREF1536_02494</name>
</gene>
<dbReference type="InterPro" id="IPR017896">
    <property type="entry name" value="4Fe4S_Fe-S-bd"/>
</dbReference>
<dbReference type="SUPFAM" id="SSF54862">
    <property type="entry name" value="4Fe-4S ferredoxins"/>
    <property type="match status" value="1"/>
</dbReference>
<organism evidence="2 3">
    <name type="scientific">Parabacteroides gordonii MS-1 = DSM 23371</name>
    <dbReference type="NCBI Taxonomy" id="1203610"/>
    <lineage>
        <taxon>Bacteria</taxon>
        <taxon>Pseudomonadati</taxon>
        <taxon>Bacteroidota</taxon>
        <taxon>Bacteroidia</taxon>
        <taxon>Bacteroidales</taxon>
        <taxon>Tannerellaceae</taxon>
        <taxon>Parabacteroides</taxon>
    </lineage>
</organism>
<accession>A0A0F5JB07</accession>
<reference evidence="2 3" key="1">
    <citation type="submission" date="2013-04" db="EMBL/GenBank/DDBJ databases">
        <title>The Genome Sequence of Parabacteroides gordonii DSM 23371.</title>
        <authorList>
            <consortium name="The Broad Institute Genomics Platform"/>
            <person name="Earl A."/>
            <person name="Ward D."/>
            <person name="Feldgarden M."/>
            <person name="Gevers D."/>
            <person name="Martens E."/>
            <person name="Sakamoto M."/>
            <person name="Benno Y."/>
            <person name="Suzuki N."/>
            <person name="Matsunaga N."/>
            <person name="Koshihara K."/>
            <person name="Seki M."/>
            <person name="Komiya H."/>
            <person name="Walker B."/>
            <person name="Young S."/>
            <person name="Zeng Q."/>
            <person name="Gargeya S."/>
            <person name="Fitzgerald M."/>
            <person name="Haas B."/>
            <person name="Abouelleil A."/>
            <person name="Allen A.W."/>
            <person name="Alvarado L."/>
            <person name="Arachchi H.M."/>
            <person name="Berlin A.M."/>
            <person name="Chapman S.B."/>
            <person name="Gainer-Dewar J."/>
            <person name="Goldberg J."/>
            <person name="Griggs A."/>
            <person name="Gujja S."/>
            <person name="Hansen M."/>
            <person name="Howarth C."/>
            <person name="Imamovic A."/>
            <person name="Ireland A."/>
            <person name="Larimer J."/>
            <person name="McCowan C."/>
            <person name="Murphy C."/>
            <person name="Pearson M."/>
            <person name="Poon T.W."/>
            <person name="Priest M."/>
            <person name="Roberts A."/>
            <person name="Saif S."/>
            <person name="Shea T."/>
            <person name="Sisk P."/>
            <person name="Sykes S."/>
            <person name="Wortman J."/>
            <person name="Nusbaum C."/>
            <person name="Birren B."/>
        </authorList>
    </citation>
    <scope>NUCLEOTIDE SEQUENCE [LARGE SCALE GENOMIC DNA]</scope>
    <source>
        <strain evidence="2 3">MS-1</strain>
    </source>
</reference>